<evidence type="ECO:0000313" key="2">
    <source>
        <dbReference type="Proteomes" id="UP000054047"/>
    </source>
</evidence>
<protein>
    <submittedName>
        <fullName evidence="1">Uncharacterized protein</fullName>
    </submittedName>
</protein>
<feature type="non-terminal residue" evidence="1">
    <location>
        <position position="1"/>
    </location>
</feature>
<dbReference type="AlphaFoldDB" id="A0A0C2G7K9"/>
<proteinExistence type="predicted"/>
<dbReference type="EMBL" id="KN735067">
    <property type="protein sequence ID" value="KIH56930.1"/>
    <property type="molecule type" value="Genomic_DNA"/>
</dbReference>
<organism evidence="1 2">
    <name type="scientific">Ancylostoma duodenale</name>
    <dbReference type="NCBI Taxonomy" id="51022"/>
    <lineage>
        <taxon>Eukaryota</taxon>
        <taxon>Metazoa</taxon>
        <taxon>Ecdysozoa</taxon>
        <taxon>Nematoda</taxon>
        <taxon>Chromadorea</taxon>
        <taxon>Rhabditida</taxon>
        <taxon>Rhabditina</taxon>
        <taxon>Rhabditomorpha</taxon>
        <taxon>Strongyloidea</taxon>
        <taxon>Ancylostomatidae</taxon>
        <taxon>Ancylostomatinae</taxon>
        <taxon>Ancylostoma</taxon>
    </lineage>
</organism>
<name>A0A0C2G7K9_9BILA</name>
<gene>
    <name evidence="1" type="ORF">ANCDUO_12885</name>
</gene>
<dbReference type="Proteomes" id="UP000054047">
    <property type="component" value="Unassembled WGS sequence"/>
</dbReference>
<reference evidence="1 2" key="1">
    <citation type="submission" date="2013-12" db="EMBL/GenBank/DDBJ databases">
        <title>Draft genome of the parsitic nematode Ancylostoma duodenale.</title>
        <authorList>
            <person name="Mitreva M."/>
        </authorList>
    </citation>
    <scope>NUCLEOTIDE SEQUENCE [LARGE SCALE GENOMIC DNA]</scope>
    <source>
        <strain evidence="1 2">Zhejiang</strain>
    </source>
</reference>
<sequence length="64" mass="7524">WAYMRPFPYLQNRDGKSRPLRSLTHPSTFPCRTLQHVHRPDVPLRPSTQLLIPEPQLRIALPIL</sequence>
<keyword evidence="2" id="KW-1185">Reference proteome</keyword>
<evidence type="ECO:0000313" key="1">
    <source>
        <dbReference type="EMBL" id="KIH56930.1"/>
    </source>
</evidence>
<accession>A0A0C2G7K9</accession>